<dbReference type="AlphaFoldDB" id="A0A1G2PQK5"/>
<protein>
    <submittedName>
        <fullName evidence="2">Ribosomal subunit interface protein</fullName>
    </submittedName>
</protein>
<proteinExistence type="predicted"/>
<dbReference type="InterPro" id="IPR003489">
    <property type="entry name" value="RHF/RaiA"/>
</dbReference>
<dbReference type="Gene3D" id="3.30.160.100">
    <property type="entry name" value="Ribosome hibernation promotion factor-like"/>
    <property type="match status" value="1"/>
</dbReference>
<organism evidence="2 3">
    <name type="scientific">Candidatus Terrybacteria bacterium RIFCSPHIGHO2_02_41_19</name>
    <dbReference type="NCBI Taxonomy" id="1802364"/>
    <lineage>
        <taxon>Bacteria</taxon>
        <taxon>Candidatus Terryibacteriota</taxon>
    </lineage>
</organism>
<dbReference type="Proteomes" id="UP000178646">
    <property type="component" value="Unassembled WGS sequence"/>
</dbReference>
<dbReference type="NCBIfam" id="TIGR00741">
    <property type="entry name" value="yfiA"/>
    <property type="match status" value="1"/>
</dbReference>
<evidence type="ECO:0000256" key="1">
    <source>
        <dbReference type="ARBA" id="ARBA00022845"/>
    </source>
</evidence>
<name>A0A1G2PQK5_9BACT</name>
<gene>
    <name evidence="2" type="ORF">A2W59_01300</name>
</gene>
<evidence type="ECO:0000313" key="2">
    <source>
        <dbReference type="EMBL" id="OHA50583.1"/>
    </source>
</evidence>
<evidence type="ECO:0000313" key="3">
    <source>
        <dbReference type="Proteomes" id="UP000178646"/>
    </source>
</evidence>
<dbReference type="GO" id="GO:0045900">
    <property type="term" value="P:negative regulation of translational elongation"/>
    <property type="evidence" value="ECO:0007669"/>
    <property type="project" value="TreeGrafter"/>
</dbReference>
<keyword evidence="1" id="KW-0810">Translation regulation</keyword>
<dbReference type="InterPro" id="IPR036567">
    <property type="entry name" value="RHF-like"/>
</dbReference>
<dbReference type="SUPFAM" id="SSF69754">
    <property type="entry name" value="Ribosome binding protein Y (YfiA homologue)"/>
    <property type="match status" value="1"/>
</dbReference>
<sequence>MNLNLKATNFELTPAIREYAGKKVNGLEKFIHRTDESVQAWVEVGRTTNHHNKGDVYRVEIQIHIPHYGKGVRAEVSGETLNEAIDSAHDKIKLELEKVKDRKMSLIRKGARAIKKLVPFFK</sequence>
<dbReference type="PANTHER" id="PTHR33231">
    <property type="entry name" value="30S RIBOSOMAL PROTEIN"/>
    <property type="match status" value="1"/>
</dbReference>
<accession>A0A1G2PQK5</accession>
<dbReference type="InterPro" id="IPR050574">
    <property type="entry name" value="HPF/YfiA_ribosome-assoc"/>
</dbReference>
<comment type="caution">
    <text evidence="2">The sequence shown here is derived from an EMBL/GenBank/DDBJ whole genome shotgun (WGS) entry which is preliminary data.</text>
</comment>
<dbReference type="Pfam" id="PF02482">
    <property type="entry name" value="Ribosomal_S30AE"/>
    <property type="match status" value="1"/>
</dbReference>
<dbReference type="EMBL" id="MHSU01000014">
    <property type="protein sequence ID" value="OHA50583.1"/>
    <property type="molecule type" value="Genomic_DNA"/>
</dbReference>
<dbReference type="GO" id="GO:0022627">
    <property type="term" value="C:cytosolic small ribosomal subunit"/>
    <property type="evidence" value="ECO:0007669"/>
    <property type="project" value="TreeGrafter"/>
</dbReference>
<reference evidence="2 3" key="1">
    <citation type="journal article" date="2016" name="Nat. Commun.">
        <title>Thousands of microbial genomes shed light on interconnected biogeochemical processes in an aquifer system.</title>
        <authorList>
            <person name="Anantharaman K."/>
            <person name="Brown C.T."/>
            <person name="Hug L.A."/>
            <person name="Sharon I."/>
            <person name="Castelle C.J."/>
            <person name="Probst A.J."/>
            <person name="Thomas B.C."/>
            <person name="Singh A."/>
            <person name="Wilkins M.J."/>
            <person name="Karaoz U."/>
            <person name="Brodie E.L."/>
            <person name="Williams K.H."/>
            <person name="Hubbard S.S."/>
            <person name="Banfield J.F."/>
        </authorList>
    </citation>
    <scope>NUCLEOTIDE SEQUENCE [LARGE SCALE GENOMIC DNA]</scope>
</reference>
<dbReference type="CDD" id="cd00552">
    <property type="entry name" value="RaiA"/>
    <property type="match status" value="1"/>
</dbReference>
<dbReference type="GO" id="GO:0043024">
    <property type="term" value="F:ribosomal small subunit binding"/>
    <property type="evidence" value="ECO:0007669"/>
    <property type="project" value="TreeGrafter"/>
</dbReference>
<dbReference type="PANTHER" id="PTHR33231:SF1">
    <property type="entry name" value="30S RIBOSOMAL PROTEIN"/>
    <property type="match status" value="1"/>
</dbReference>